<gene>
    <name evidence="2" type="ORF">JQC93_18825</name>
</gene>
<evidence type="ECO:0000256" key="1">
    <source>
        <dbReference type="SAM" id="SignalP"/>
    </source>
</evidence>
<dbReference type="Pfam" id="PF13557">
    <property type="entry name" value="Phenol_MetA_deg"/>
    <property type="match status" value="1"/>
</dbReference>
<dbReference type="EMBL" id="JAFEUM010000011">
    <property type="protein sequence ID" value="MBM7038439.1"/>
    <property type="molecule type" value="Genomic_DNA"/>
</dbReference>
<keyword evidence="1" id="KW-0732">Signal</keyword>
<sequence length="332" mass="36107">MHNPIILGFASATLLSLSMTPALAQEEEQEQKPIQTVGDIVDQPGVLTPKGRLIVDSTLSYAQSASNRVSVVGYSVLPTLVVGFIEVEEADRTTLSYGLALRYGITNRLEAEVRVPFIYRNETYERRELASAQNDTTIYRIEGHGVGDAEIGLRYQFNMDSAPFFVGGVRAKSTTGRSPYESDYNQDSNSFEETPTGSGFWSIEPHITLIYPTAPVVLYASLGYVYNFEDEVTLFDDSVADVKLGDSISISAGMGFAVNPKFSFSLGLNHRTLFESETNGSSSGSQLIQIDQISFGTQLSLTPNTSLNISASAGLTEDSPDFQLNLSVPVAF</sequence>
<proteinExistence type="predicted"/>
<comment type="caution">
    <text evidence="2">The sequence shown here is derived from an EMBL/GenBank/DDBJ whole genome shotgun (WGS) entry which is preliminary data.</text>
</comment>
<reference evidence="2 3" key="1">
    <citation type="submission" date="2021-02" db="EMBL/GenBank/DDBJ databases">
        <authorList>
            <person name="Park J.-S."/>
        </authorList>
    </citation>
    <scope>NUCLEOTIDE SEQUENCE [LARGE SCALE GENOMIC DNA]</scope>
    <source>
        <strain evidence="2 3">188UL20-2</strain>
    </source>
</reference>
<evidence type="ECO:0000313" key="2">
    <source>
        <dbReference type="EMBL" id="MBM7038439.1"/>
    </source>
</evidence>
<feature type="signal peptide" evidence="1">
    <location>
        <begin position="1"/>
        <end position="24"/>
    </location>
</feature>
<accession>A0ABS2HN28</accession>
<dbReference type="InterPro" id="IPR025737">
    <property type="entry name" value="FApF"/>
</dbReference>
<keyword evidence="3" id="KW-1185">Reference proteome</keyword>
<organism evidence="2 3">
    <name type="scientific">Vibrio ulleungensis</name>
    <dbReference type="NCBI Taxonomy" id="2807619"/>
    <lineage>
        <taxon>Bacteria</taxon>
        <taxon>Pseudomonadati</taxon>
        <taxon>Pseudomonadota</taxon>
        <taxon>Gammaproteobacteria</taxon>
        <taxon>Vibrionales</taxon>
        <taxon>Vibrionaceae</taxon>
        <taxon>Vibrio</taxon>
    </lineage>
</organism>
<dbReference type="RefSeq" id="WP_205159888.1">
    <property type="nucleotide sequence ID" value="NZ_JAFEUM010000011.1"/>
</dbReference>
<protein>
    <submittedName>
        <fullName evidence="2">Transporter</fullName>
    </submittedName>
</protein>
<evidence type="ECO:0000313" key="3">
    <source>
        <dbReference type="Proteomes" id="UP000809621"/>
    </source>
</evidence>
<dbReference type="Proteomes" id="UP000809621">
    <property type="component" value="Unassembled WGS sequence"/>
</dbReference>
<feature type="chain" id="PRO_5045834790" evidence="1">
    <location>
        <begin position="25"/>
        <end position="332"/>
    </location>
</feature>
<name>A0ABS2HN28_9VIBR</name>